<keyword evidence="3" id="KW-0813">Transport</keyword>
<keyword evidence="6" id="KW-0812">Transmembrane</keyword>
<protein>
    <recommendedName>
        <fullName evidence="10">TonB C-terminal domain-containing protein</fullName>
    </recommendedName>
</protein>
<dbReference type="PANTHER" id="PTHR33446:SF2">
    <property type="entry name" value="PROTEIN TONB"/>
    <property type="match status" value="1"/>
</dbReference>
<organism evidence="11">
    <name type="scientific">Tanacetum cinerariifolium</name>
    <name type="common">Dalmatian daisy</name>
    <name type="synonym">Chrysanthemum cinerariifolium</name>
    <dbReference type="NCBI Taxonomy" id="118510"/>
    <lineage>
        <taxon>Eukaryota</taxon>
        <taxon>Viridiplantae</taxon>
        <taxon>Streptophyta</taxon>
        <taxon>Embryophyta</taxon>
        <taxon>Tracheophyta</taxon>
        <taxon>Spermatophyta</taxon>
        <taxon>Magnoliopsida</taxon>
        <taxon>eudicotyledons</taxon>
        <taxon>Gunneridae</taxon>
        <taxon>Pentapetalae</taxon>
        <taxon>asterids</taxon>
        <taxon>campanulids</taxon>
        <taxon>Asterales</taxon>
        <taxon>Asteraceae</taxon>
        <taxon>Asteroideae</taxon>
        <taxon>Anthemideae</taxon>
        <taxon>Anthemidinae</taxon>
        <taxon>Tanacetum</taxon>
    </lineage>
</organism>
<evidence type="ECO:0000259" key="10">
    <source>
        <dbReference type="PROSITE" id="PS52015"/>
    </source>
</evidence>
<dbReference type="NCBIfam" id="TIGR01352">
    <property type="entry name" value="tonB_Cterm"/>
    <property type="match status" value="1"/>
</dbReference>
<feature type="domain" description="TonB C-terminal" evidence="10">
    <location>
        <begin position="9"/>
        <end position="111"/>
    </location>
</feature>
<dbReference type="GO" id="GO:0031992">
    <property type="term" value="F:energy transducer activity"/>
    <property type="evidence" value="ECO:0007669"/>
    <property type="project" value="TreeGrafter"/>
</dbReference>
<name>A0A699WGQ6_TANCI</name>
<keyword evidence="5" id="KW-0997">Cell inner membrane</keyword>
<evidence type="ECO:0000256" key="6">
    <source>
        <dbReference type="ARBA" id="ARBA00022692"/>
    </source>
</evidence>
<keyword evidence="7" id="KW-0653">Protein transport</keyword>
<dbReference type="InterPro" id="IPR037682">
    <property type="entry name" value="TonB_C"/>
</dbReference>
<comment type="caution">
    <text evidence="11">The sequence shown here is derived from an EMBL/GenBank/DDBJ whole genome shotgun (WGS) entry which is preliminary data.</text>
</comment>
<keyword evidence="4" id="KW-1003">Cell membrane</keyword>
<comment type="similarity">
    <text evidence="2">Belongs to the TonB family.</text>
</comment>
<evidence type="ECO:0000256" key="4">
    <source>
        <dbReference type="ARBA" id="ARBA00022475"/>
    </source>
</evidence>
<reference evidence="11" key="1">
    <citation type="journal article" date="2019" name="Sci. Rep.">
        <title>Draft genome of Tanacetum cinerariifolium, the natural source of mosquito coil.</title>
        <authorList>
            <person name="Yamashiro T."/>
            <person name="Shiraishi A."/>
            <person name="Satake H."/>
            <person name="Nakayama K."/>
        </authorList>
    </citation>
    <scope>NUCLEOTIDE SEQUENCE</scope>
</reference>
<evidence type="ECO:0000256" key="5">
    <source>
        <dbReference type="ARBA" id="ARBA00022519"/>
    </source>
</evidence>
<gene>
    <name evidence="11" type="ORF">Tci_918854</name>
</gene>
<keyword evidence="8" id="KW-1133">Transmembrane helix</keyword>
<dbReference type="Gene3D" id="3.30.1150.10">
    <property type="match status" value="1"/>
</dbReference>
<dbReference type="InterPro" id="IPR006260">
    <property type="entry name" value="TonB/TolA_C"/>
</dbReference>
<dbReference type="PROSITE" id="PS52015">
    <property type="entry name" value="TONB_CTD"/>
    <property type="match status" value="1"/>
</dbReference>
<evidence type="ECO:0000256" key="3">
    <source>
        <dbReference type="ARBA" id="ARBA00022448"/>
    </source>
</evidence>
<dbReference type="Pfam" id="PF03544">
    <property type="entry name" value="TonB_C"/>
    <property type="match status" value="1"/>
</dbReference>
<accession>A0A699WGQ6</accession>
<dbReference type="EMBL" id="BKCJ011686177">
    <property type="protein sequence ID" value="GFD46885.1"/>
    <property type="molecule type" value="Genomic_DNA"/>
</dbReference>
<dbReference type="GO" id="GO:0098797">
    <property type="term" value="C:plasma membrane protein complex"/>
    <property type="evidence" value="ECO:0007669"/>
    <property type="project" value="TreeGrafter"/>
</dbReference>
<dbReference type="PANTHER" id="PTHR33446">
    <property type="entry name" value="PROTEIN TONB-RELATED"/>
    <property type="match status" value="1"/>
</dbReference>
<evidence type="ECO:0000256" key="1">
    <source>
        <dbReference type="ARBA" id="ARBA00004383"/>
    </source>
</evidence>
<sequence>MPVYLEGDGSFRAIVTGIQQRIRYPAEALRHHLAGTIKVKFVVNTQGEVQEAAIIGGVDESQFKGSTLDAVRAMETTVLQAVRDLKRFKPGMRDGVAVPVTYTAPISFKIQ</sequence>
<dbReference type="InterPro" id="IPR051045">
    <property type="entry name" value="TonB-dependent_transducer"/>
</dbReference>
<dbReference type="GO" id="GO:0055085">
    <property type="term" value="P:transmembrane transport"/>
    <property type="evidence" value="ECO:0007669"/>
    <property type="project" value="InterPro"/>
</dbReference>
<evidence type="ECO:0000256" key="7">
    <source>
        <dbReference type="ARBA" id="ARBA00022927"/>
    </source>
</evidence>
<proteinExistence type="inferred from homology"/>
<dbReference type="GO" id="GO:0015031">
    <property type="term" value="P:protein transport"/>
    <property type="evidence" value="ECO:0007669"/>
    <property type="project" value="UniProtKB-KW"/>
</dbReference>
<evidence type="ECO:0000256" key="8">
    <source>
        <dbReference type="ARBA" id="ARBA00022989"/>
    </source>
</evidence>
<evidence type="ECO:0000256" key="9">
    <source>
        <dbReference type="ARBA" id="ARBA00023136"/>
    </source>
</evidence>
<keyword evidence="9" id="KW-0472">Membrane</keyword>
<dbReference type="AlphaFoldDB" id="A0A699WGQ6"/>
<dbReference type="SUPFAM" id="SSF74653">
    <property type="entry name" value="TolA/TonB C-terminal domain"/>
    <property type="match status" value="1"/>
</dbReference>
<evidence type="ECO:0000256" key="2">
    <source>
        <dbReference type="ARBA" id="ARBA00006555"/>
    </source>
</evidence>
<evidence type="ECO:0000313" key="11">
    <source>
        <dbReference type="EMBL" id="GFD46885.1"/>
    </source>
</evidence>
<comment type="subcellular location">
    <subcellularLocation>
        <location evidence="1">Cell inner membrane</location>
        <topology evidence="1">Single-pass membrane protein</topology>
        <orientation evidence="1">Periplasmic side</orientation>
    </subcellularLocation>
</comment>